<evidence type="ECO:0000313" key="2">
    <source>
        <dbReference type="EMBL" id="CDG99180.1"/>
    </source>
</evidence>
<dbReference type="PANTHER" id="PTHR11614">
    <property type="entry name" value="PHOSPHOLIPASE-RELATED"/>
    <property type="match status" value="1"/>
</dbReference>
<dbReference type="SUPFAM" id="SSF53474">
    <property type="entry name" value="alpha/beta-Hydrolases"/>
    <property type="match status" value="1"/>
</dbReference>
<dbReference type="Gene3D" id="3.40.50.1820">
    <property type="entry name" value="alpha/beta hydrolase"/>
    <property type="match status" value="1"/>
</dbReference>
<dbReference type="InterPro" id="IPR029058">
    <property type="entry name" value="AB_hydrolase_fold"/>
</dbReference>
<evidence type="ECO:0000259" key="1">
    <source>
        <dbReference type="Pfam" id="PF12146"/>
    </source>
</evidence>
<dbReference type="Proteomes" id="UP000028511">
    <property type="component" value="Unassembled WGS sequence"/>
</dbReference>
<organism evidence="2 3">
    <name type="scientific">Xenorhabdus bovienii str. puntauvense</name>
    <dbReference type="NCBI Taxonomy" id="1398201"/>
    <lineage>
        <taxon>Bacteria</taxon>
        <taxon>Pseudomonadati</taxon>
        <taxon>Pseudomonadota</taxon>
        <taxon>Gammaproteobacteria</taxon>
        <taxon>Enterobacterales</taxon>
        <taxon>Morganellaceae</taxon>
        <taxon>Xenorhabdus</taxon>
    </lineage>
</organism>
<dbReference type="HOGENOM" id="CLU_026209_10_1_6"/>
<sequence>MAPEILKASWLNREPQFSAFTNGLLLDFWKTRDEREFMGVDDIPIRYVSFRSLHHDKTLLILPGRSESYVKYPEIAYDFYHLGYDIFIIDHRGQGRSGRMLDDPQKGHVEKFDHYVDDLAKFVELEITPRQSHRCYALAHSMGAAILSRFLLRQELVRQEPDFRAVALCAPMFGINLPMPRWLANFLVNQAEPYPKRRNSYAVSTGQWRPLPYLINLLTHSYARYQRYLRYYADYPELRLGGPTYHWMRESMQMGDELIENAGVIQTPLIVLKASEDKVVNNRELLAFCESRQKARTGKAEKNPLVIQGAHHEILFEKDALRAQALNAICDFFDQH</sequence>
<accession>A0A077NNC2</accession>
<keyword evidence="2" id="KW-0378">Hydrolase</keyword>
<dbReference type="EC" id="3.1.1.5" evidence="2"/>
<comment type="caution">
    <text evidence="2">The sequence shown here is derived from an EMBL/GenBank/DDBJ whole genome shotgun (WGS) entry which is preliminary data.</text>
</comment>
<dbReference type="GO" id="GO:0004622">
    <property type="term" value="F:phosphatidylcholine lysophospholipase activity"/>
    <property type="evidence" value="ECO:0007669"/>
    <property type="project" value="UniProtKB-EC"/>
</dbReference>
<name>A0A077NNC2_XENBV</name>
<evidence type="ECO:0000313" key="3">
    <source>
        <dbReference type="Proteomes" id="UP000028511"/>
    </source>
</evidence>
<proteinExistence type="predicted"/>
<dbReference type="AlphaFoldDB" id="A0A077NNC2"/>
<dbReference type="InterPro" id="IPR022742">
    <property type="entry name" value="Hydrolase_4"/>
</dbReference>
<dbReference type="Pfam" id="PF12146">
    <property type="entry name" value="Hydrolase_4"/>
    <property type="match status" value="1"/>
</dbReference>
<gene>
    <name evidence="2" type="primary">pldB</name>
    <name evidence="2" type="ORF">XBP1_740055</name>
</gene>
<protein>
    <submittedName>
        <fullName evidence="2">Lysophospholipase L(2)</fullName>
        <ecNumber evidence="2">3.1.1.5</ecNumber>
    </submittedName>
</protein>
<dbReference type="NCBIfam" id="NF008019">
    <property type="entry name" value="PRK10749.1"/>
    <property type="match status" value="1"/>
</dbReference>
<dbReference type="RefSeq" id="WP_038214063.1">
    <property type="nucleotide sequence ID" value="NZ_CAWLWN010000070.1"/>
</dbReference>
<dbReference type="InterPro" id="IPR051044">
    <property type="entry name" value="MAG_DAG_Lipase"/>
</dbReference>
<feature type="domain" description="Serine aminopeptidase S33" evidence="1">
    <location>
        <begin position="55"/>
        <end position="319"/>
    </location>
</feature>
<dbReference type="EMBL" id="CBSW010000281">
    <property type="protein sequence ID" value="CDG99180.1"/>
    <property type="molecule type" value="Genomic_DNA"/>
</dbReference>
<reference evidence="2" key="1">
    <citation type="submission" date="2013-07" db="EMBL/GenBank/DDBJ databases">
        <title>Sub-species coevolution in mutualistic symbiosis.</title>
        <authorList>
            <person name="Murfin K."/>
            <person name="Klassen J."/>
            <person name="Lee M."/>
            <person name="Forst S."/>
            <person name="Stock P."/>
            <person name="Goodrich-Blair H."/>
        </authorList>
    </citation>
    <scope>NUCLEOTIDE SEQUENCE [LARGE SCALE GENOMIC DNA]</scope>
    <source>
        <strain evidence="2">Puntauvense</strain>
    </source>
</reference>